<sequence>MVLAGNSLGGLLSILVAGESNPVHEVGYLVAVDPAGVGWTYPVQVMSLGANSPLKILALAWPAIPLLPRSLLSWSTAYLCYGRKDRVDPAMIAKLTEHFDSRSQARRLTKLAVQFKAEVDRVRLPDRITMPMTMIHGGRDRLVPVSGARRLVRRIHGGRLVVLPHAGHCPHLDEPDRVADVIIEYAQRRPALNALA</sequence>
<dbReference type="Proteomes" id="UP000179441">
    <property type="component" value="Unassembled WGS sequence"/>
</dbReference>
<dbReference type="Proteomes" id="UP000180043">
    <property type="component" value="Unassembled WGS sequence"/>
</dbReference>
<dbReference type="Pfam" id="PF12697">
    <property type="entry name" value="Abhydrolase_6"/>
    <property type="match status" value="1"/>
</dbReference>
<dbReference type="EMBL" id="MLIS01000001">
    <property type="protein sequence ID" value="OHU79977.1"/>
    <property type="molecule type" value="Genomic_DNA"/>
</dbReference>
<gene>
    <name evidence="2" type="ORF">BKG82_22180</name>
    <name evidence="3" type="ORF">BKG84_17880</name>
</gene>
<evidence type="ECO:0000313" key="3">
    <source>
        <dbReference type="EMBL" id="OHU79977.1"/>
    </source>
</evidence>
<dbReference type="EMBL" id="MLIQ01000023">
    <property type="protein sequence ID" value="OHU51329.1"/>
    <property type="molecule type" value="Genomic_DNA"/>
</dbReference>
<dbReference type="InterPro" id="IPR029058">
    <property type="entry name" value="AB_hydrolase_fold"/>
</dbReference>
<organism evidence="2 5">
    <name type="scientific">Mycobacteroides chelonae</name>
    <name type="common">Mycobacterium chelonae</name>
    <dbReference type="NCBI Taxonomy" id="1774"/>
    <lineage>
        <taxon>Bacteria</taxon>
        <taxon>Bacillati</taxon>
        <taxon>Actinomycetota</taxon>
        <taxon>Actinomycetes</taxon>
        <taxon>Mycobacteriales</taxon>
        <taxon>Mycobacteriaceae</taxon>
        <taxon>Mycobacteroides</taxon>
    </lineage>
</organism>
<evidence type="ECO:0000259" key="1">
    <source>
        <dbReference type="Pfam" id="PF12697"/>
    </source>
</evidence>
<dbReference type="AlphaFoldDB" id="A0A1S1LLK2"/>
<dbReference type="Gene3D" id="3.40.50.1820">
    <property type="entry name" value="alpha/beta hydrolase"/>
    <property type="match status" value="1"/>
</dbReference>
<dbReference type="GO" id="GO:0003824">
    <property type="term" value="F:catalytic activity"/>
    <property type="evidence" value="ECO:0007669"/>
    <property type="project" value="UniProtKB-ARBA"/>
</dbReference>
<proteinExistence type="predicted"/>
<reference evidence="4 5" key="1">
    <citation type="submission" date="2016-10" db="EMBL/GenBank/DDBJ databases">
        <title>Evaluation of Human, Veterinary and Environmental Mycobacterium chelonae Isolates by Core Genome Phylogenomic Analysis, Targeted Gene Comparison, and Anti-microbial Susceptibility Patterns: A Tale of Mistaken Identities.</title>
        <authorList>
            <person name="Fogelson S.B."/>
            <person name="Camus A.C."/>
            <person name="Lorenz W."/>
            <person name="Vasireddy R."/>
            <person name="Vasireddy S."/>
            <person name="Smith T."/>
            <person name="Brown-Elliott B.A."/>
            <person name="Wallace R.J.Jr."/>
            <person name="Hasan N.A."/>
            <person name="Reischl U."/>
            <person name="Sanchez S."/>
        </authorList>
    </citation>
    <scope>NUCLEOTIDE SEQUENCE [LARGE SCALE GENOMIC DNA]</scope>
    <source>
        <strain evidence="2 5">15515</strain>
        <strain evidence="3 4">15518</strain>
    </source>
</reference>
<keyword evidence="4" id="KW-1185">Reference proteome</keyword>
<protein>
    <recommendedName>
        <fullName evidence="1">AB hydrolase-1 domain-containing protein</fullName>
    </recommendedName>
</protein>
<feature type="domain" description="AB hydrolase-1" evidence="1">
    <location>
        <begin position="2"/>
        <end position="181"/>
    </location>
</feature>
<dbReference type="SUPFAM" id="SSF53474">
    <property type="entry name" value="alpha/beta-Hydrolases"/>
    <property type="match status" value="1"/>
</dbReference>
<comment type="caution">
    <text evidence="2">The sequence shown here is derived from an EMBL/GenBank/DDBJ whole genome shotgun (WGS) entry which is preliminary data.</text>
</comment>
<dbReference type="PANTHER" id="PTHR46438">
    <property type="entry name" value="ALPHA/BETA-HYDROLASES SUPERFAMILY PROTEIN"/>
    <property type="match status" value="1"/>
</dbReference>
<evidence type="ECO:0000313" key="2">
    <source>
        <dbReference type="EMBL" id="OHU51329.1"/>
    </source>
</evidence>
<evidence type="ECO:0000313" key="5">
    <source>
        <dbReference type="Proteomes" id="UP000180043"/>
    </source>
</evidence>
<dbReference type="PANTHER" id="PTHR46438:SF11">
    <property type="entry name" value="LIPASE-RELATED"/>
    <property type="match status" value="1"/>
</dbReference>
<evidence type="ECO:0000313" key="4">
    <source>
        <dbReference type="Proteomes" id="UP000179441"/>
    </source>
</evidence>
<accession>A0A1S1LLK2</accession>
<name>A0A1S1LLK2_MYCCH</name>
<dbReference type="InterPro" id="IPR000073">
    <property type="entry name" value="AB_hydrolase_1"/>
</dbReference>